<accession>A0A6C0H3K3</accession>
<evidence type="ECO:0000313" key="3">
    <source>
        <dbReference type="EMBL" id="QHT74623.1"/>
    </source>
</evidence>
<name>A0A6C0H3K3_9ZZZZ</name>
<proteinExistence type="predicted"/>
<reference evidence="3" key="1">
    <citation type="journal article" date="2020" name="Nature">
        <title>Giant virus diversity and host interactions through global metagenomics.</title>
        <authorList>
            <person name="Schulz F."/>
            <person name="Roux S."/>
            <person name="Paez-Espino D."/>
            <person name="Jungbluth S."/>
            <person name="Walsh D.A."/>
            <person name="Denef V.J."/>
            <person name="McMahon K.D."/>
            <person name="Konstantinidis K.T."/>
            <person name="Eloe-Fadrosh E.A."/>
            <person name="Kyrpides N.C."/>
            <person name="Woyke T."/>
        </authorList>
    </citation>
    <scope>NUCLEOTIDE SEQUENCE</scope>
    <source>
        <strain evidence="3">GVMAG-M-3300023179-59</strain>
    </source>
</reference>
<keyword evidence="2" id="KW-1133">Transmembrane helix</keyword>
<keyword evidence="2" id="KW-0812">Transmembrane</keyword>
<organism evidence="3">
    <name type="scientific">viral metagenome</name>
    <dbReference type="NCBI Taxonomy" id="1070528"/>
    <lineage>
        <taxon>unclassified sequences</taxon>
        <taxon>metagenomes</taxon>
        <taxon>organismal metagenomes</taxon>
    </lineage>
</organism>
<dbReference type="AlphaFoldDB" id="A0A6C0H3K3"/>
<evidence type="ECO:0000256" key="1">
    <source>
        <dbReference type="SAM" id="MobiDB-lite"/>
    </source>
</evidence>
<evidence type="ECO:0000256" key="2">
    <source>
        <dbReference type="SAM" id="Phobius"/>
    </source>
</evidence>
<keyword evidence="2" id="KW-0472">Membrane</keyword>
<dbReference type="EMBL" id="MN739853">
    <property type="protein sequence ID" value="QHT74623.1"/>
    <property type="molecule type" value="Genomic_DNA"/>
</dbReference>
<sequence length="656" mass="70785">MKGIKLSPFMIFLIILVILVILVVLYNSFSNKEGLINFRRNTNELDTAFIDMYSPTKSVIKLYDNLFFDNKNGNLIEIVEENSTTKDLVSIYVTNREGVFTKYVNSPFLEIQESNTPNVSSSYSSWVYVTKNDNTGRYSVMYIPWMTETYIHIIDNDNPKEMKTYMFSDNNNFNYSKTSVPSVLNSFVNDNDISNNKMTIDRVYNSTKEVYQIAKNIRYDLSNSNLIVNTETDMTVYTKTFEKEVFDLNRTSKGKTSSTLGSGAFTPWTAFDGSGQRIILSIPFANRYLAATIRFPAANQYTSYTLGNVCRFKNNAIDDNNGSAKIIESKEDTTKAKQNTRNRGGHNMPRGGSQGINISFDETNPSITIPLNNNAISDYFNMFMNTGMPMGMPPSSVPSTSFDSNYILKTQIVPPVCPSCPACAGGGASSICTNCGGQGGSGTLTCNGTSLIDASGNVIKDSAGKPVSCNLPAGTVVSGSSTSAGGVANTLITTTGSVLKDTGSGATGLIKDTVKETKGLLEDTGKGATGLLKDTATGTTGLLKDTASGATGLLKETVSGTKDILKDTVTGTKDFLKDTGSGLSKFLTANKTNLQQQQQQGALGGGATVGAIGAQNRMNYGTNTQYTDPYSYYGNLPARASTNYLPVTADFSAFGR</sequence>
<feature type="transmembrane region" description="Helical" evidence="2">
    <location>
        <begin position="9"/>
        <end position="29"/>
    </location>
</feature>
<feature type="region of interest" description="Disordered" evidence="1">
    <location>
        <begin position="329"/>
        <end position="359"/>
    </location>
</feature>
<protein>
    <submittedName>
        <fullName evidence="3">Uncharacterized protein</fullName>
    </submittedName>
</protein>